<evidence type="ECO:0000256" key="1">
    <source>
        <dbReference type="SAM" id="MobiDB-lite"/>
    </source>
</evidence>
<evidence type="ECO:0000313" key="2">
    <source>
        <dbReference type="EMBL" id="TCP26612.1"/>
    </source>
</evidence>
<comment type="caution">
    <text evidence="2">The sequence shown here is derived from an EMBL/GenBank/DDBJ whole genome shotgun (WGS) entry which is preliminary data.</text>
</comment>
<dbReference type="Pfam" id="PF02583">
    <property type="entry name" value="Trns_repr_metal"/>
    <property type="match status" value="1"/>
</dbReference>
<evidence type="ECO:0000313" key="3">
    <source>
        <dbReference type="Proteomes" id="UP000295416"/>
    </source>
</evidence>
<dbReference type="PANTHER" id="PTHR33677">
    <property type="entry name" value="TRANSCRIPTIONAL REPRESSOR FRMR-RELATED"/>
    <property type="match status" value="1"/>
</dbReference>
<reference evidence="2 3" key="1">
    <citation type="submission" date="2019-03" db="EMBL/GenBank/DDBJ databases">
        <title>Genomic Encyclopedia of Type Strains, Phase IV (KMG-IV): sequencing the most valuable type-strain genomes for metagenomic binning, comparative biology and taxonomic classification.</title>
        <authorList>
            <person name="Goeker M."/>
        </authorList>
    </citation>
    <scope>NUCLEOTIDE SEQUENCE [LARGE SCALE GENOMIC DNA]</scope>
    <source>
        <strain evidence="2 3">DSM 19377</strain>
    </source>
</reference>
<dbReference type="InterPro" id="IPR038390">
    <property type="entry name" value="Metal_Tscrpt_repr_sf"/>
</dbReference>
<dbReference type="PANTHER" id="PTHR33677:SF3">
    <property type="entry name" value="COPPER-SENSING TRANSCRIPTIONAL REPRESSOR RICR"/>
    <property type="match status" value="1"/>
</dbReference>
<name>A0A4R2NX58_9BACL</name>
<dbReference type="GO" id="GO:0003677">
    <property type="term" value="F:DNA binding"/>
    <property type="evidence" value="ECO:0007669"/>
    <property type="project" value="UniProtKB-KW"/>
</dbReference>
<keyword evidence="3" id="KW-1185">Reference proteome</keyword>
<gene>
    <name evidence="2" type="ORF">EV207_11943</name>
</gene>
<keyword evidence="2" id="KW-0238">DNA-binding</keyword>
<dbReference type="Gene3D" id="1.20.58.1000">
    <property type="entry name" value="Metal-sensitive repressor, helix protomer"/>
    <property type="match status" value="1"/>
</dbReference>
<accession>A0A4R2NX58</accession>
<feature type="region of interest" description="Disordered" evidence="1">
    <location>
        <begin position="1"/>
        <end position="24"/>
    </location>
</feature>
<protein>
    <submittedName>
        <fullName evidence="2">DNA-binding FrmR family transcriptional regulator</fullName>
    </submittedName>
</protein>
<organism evidence="2 3">
    <name type="scientific">Scopulibacillus darangshiensis</name>
    <dbReference type="NCBI Taxonomy" id="442528"/>
    <lineage>
        <taxon>Bacteria</taxon>
        <taxon>Bacillati</taxon>
        <taxon>Bacillota</taxon>
        <taxon>Bacilli</taxon>
        <taxon>Bacillales</taxon>
        <taxon>Sporolactobacillaceae</taxon>
        <taxon>Scopulibacillus</taxon>
    </lineage>
</organism>
<sequence length="109" mass="12412">MTHGEQRTDIEMQPEKKPLVPRTEAEKQKVINRLKRVEGQVRGLQKMVEDDRYCVDILIQISAIQAALKKAGYSLLERHTKSCVASAMKEGAGVHHIDELMKVIQQFSK</sequence>
<dbReference type="GO" id="GO:0045892">
    <property type="term" value="P:negative regulation of DNA-templated transcription"/>
    <property type="evidence" value="ECO:0007669"/>
    <property type="project" value="UniProtKB-ARBA"/>
</dbReference>
<dbReference type="EMBL" id="SLXK01000019">
    <property type="protein sequence ID" value="TCP26612.1"/>
    <property type="molecule type" value="Genomic_DNA"/>
</dbReference>
<dbReference type="AlphaFoldDB" id="A0A4R2NX58"/>
<dbReference type="Proteomes" id="UP000295416">
    <property type="component" value="Unassembled WGS sequence"/>
</dbReference>
<dbReference type="GO" id="GO:0046872">
    <property type="term" value="F:metal ion binding"/>
    <property type="evidence" value="ECO:0007669"/>
    <property type="project" value="InterPro"/>
</dbReference>
<proteinExistence type="predicted"/>
<dbReference type="RefSeq" id="WP_279389193.1">
    <property type="nucleotide sequence ID" value="NZ_SLXK01000019.1"/>
</dbReference>
<dbReference type="InterPro" id="IPR003735">
    <property type="entry name" value="Metal_Tscrpt_repr"/>
</dbReference>